<dbReference type="EC" id="2.7.13.3" evidence="3"/>
<comment type="caution">
    <text evidence="14">The sequence shown here is derived from an EMBL/GenBank/DDBJ whole genome shotgun (WGS) entry which is preliminary data.</text>
</comment>
<accession>A0A840PNS8</accession>
<evidence type="ECO:0000256" key="9">
    <source>
        <dbReference type="ARBA" id="ARBA00023012"/>
    </source>
</evidence>
<gene>
    <name evidence="14" type="ORF">HNP84_009123</name>
</gene>
<evidence type="ECO:0000256" key="1">
    <source>
        <dbReference type="ARBA" id="ARBA00000085"/>
    </source>
</evidence>
<evidence type="ECO:0000259" key="13">
    <source>
        <dbReference type="PROSITE" id="PS50885"/>
    </source>
</evidence>
<evidence type="ECO:0000256" key="11">
    <source>
        <dbReference type="SAM" id="Phobius"/>
    </source>
</evidence>
<dbReference type="InterPro" id="IPR005467">
    <property type="entry name" value="His_kinase_dom"/>
</dbReference>
<dbReference type="SMART" id="SM00388">
    <property type="entry name" value="HisKA"/>
    <property type="match status" value="1"/>
</dbReference>
<proteinExistence type="predicted"/>
<feature type="transmembrane region" description="Helical" evidence="11">
    <location>
        <begin position="72"/>
        <end position="95"/>
    </location>
</feature>
<dbReference type="Proteomes" id="UP000578449">
    <property type="component" value="Unassembled WGS sequence"/>
</dbReference>
<evidence type="ECO:0000256" key="10">
    <source>
        <dbReference type="ARBA" id="ARBA00023136"/>
    </source>
</evidence>
<dbReference type="Gene3D" id="3.30.565.10">
    <property type="entry name" value="Histidine kinase-like ATPase, C-terminal domain"/>
    <property type="match status" value="1"/>
</dbReference>
<dbReference type="InterPro" id="IPR003661">
    <property type="entry name" value="HisK_dim/P_dom"/>
</dbReference>
<dbReference type="SMART" id="SM00387">
    <property type="entry name" value="HATPase_c"/>
    <property type="match status" value="1"/>
</dbReference>
<dbReference type="Pfam" id="PF02518">
    <property type="entry name" value="HATPase_c"/>
    <property type="match status" value="1"/>
</dbReference>
<evidence type="ECO:0000313" key="15">
    <source>
        <dbReference type="Proteomes" id="UP000578449"/>
    </source>
</evidence>
<dbReference type="InterPro" id="IPR003660">
    <property type="entry name" value="HAMP_dom"/>
</dbReference>
<evidence type="ECO:0000256" key="7">
    <source>
        <dbReference type="ARBA" id="ARBA00022777"/>
    </source>
</evidence>
<dbReference type="GO" id="GO:0005886">
    <property type="term" value="C:plasma membrane"/>
    <property type="evidence" value="ECO:0007669"/>
    <property type="project" value="UniProtKB-SubCell"/>
</dbReference>
<dbReference type="SMART" id="SM00304">
    <property type="entry name" value="HAMP"/>
    <property type="match status" value="1"/>
</dbReference>
<evidence type="ECO:0000256" key="3">
    <source>
        <dbReference type="ARBA" id="ARBA00012438"/>
    </source>
</evidence>
<organism evidence="14 15">
    <name type="scientific">Thermocatellispora tengchongensis</name>
    <dbReference type="NCBI Taxonomy" id="1073253"/>
    <lineage>
        <taxon>Bacteria</taxon>
        <taxon>Bacillati</taxon>
        <taxon>Actinomycetota</taxon>
        <taxon>Actinomycetes</taxon>
        <taxon>Streptosporangiales</taxon>
        <taxon>Streptosporangiaceae</taxon>
        <taxon>Thermocatellispora</taxon>
    </lineage>
</organism>
<dbReference type="PANTHER" id="PTHR45436">
    <property type="entry name" value="SENSOR HISTIDINE KINASE YKOH"/>
    <property type="match status" value="1"/>
</dbReference>
<dbReference type="CDD" id="cd00082">
    <property type="entry name" value="HisKA"/>
    <property type="match status" value="1"/>
</dbReference>
<dbReference type="CDD" id="cd06225">
    <property type="entry name" value="HAMP"/>
    <property type="match status" value="1"/>
</dbReference>
<dbReference type="InterPro" id="IPR004358">
    <property type="entry name" value="Sig_transdc_His_kin-like_C"/>
</dbReference>
<dbReference type="Pfam" id="PF00672">
    <property type="entry name" value="HAMP"/>
    <property type="match status" value="1"/>
</dbReference>
<dbReference type="CDD" id="cd00075">
    <property type="entry name" value="HATPase"/>
    <property type="match status" value="1"/>
</dbReference>
<evidence type="ECO:0000313" key="14">
    <source>
        <dbReference type="EMBL" id="MBB5139360.1"/>
    </source>
</evidence>
<evidence type="ECO:0000256" key="5">
    <source>
        <dbReference type="ARBA" id="ARBA00022679"/>
    </source>
</evidence>
<comment type="subcellular location">
    <subcellularLocation>
        <location evidence="2">Cell membrane</location>
    </subcellularLocation>
</comment>
<evidence type="ECO:0000256" key="4">
    <source>
        <dbReference type="ARBA" id="ARBA00022553"/>
    </source>
</evidence>
<feature type="domain" description="HAMP" evidence="13">
    <location>
        <begin position="96"/>
        <end position="149"/>
    </location>
</feature>
<dbReference type="Pfam" id="PF00512">
    <property type="entry name" value="HisKA"/>
    <property type="match status" value="1"/>
</dbReference>
<keyword evidence="10 11" id="KW-0472">Membrane</keyword>
<feature type="domain" description="Histidine kinase" evidence="12">
    <location>
        <begin position="157"/>
        <end position="366"/>
    </location>
</feature>
<keyword evidence="8 11" id="KW-1133">Transmembrane helix</keyword>
<dbReference type="Gene3D" id="6.10.340.10">
    <property type="match status" value="1"/>
</dbReference>
<sequence>MSRRRTVRLRLTLLYTGLFLTAGVVLVALIYLLVEHSPFPGPPPAPAPPGGARLPLPPLPFEERQAETLRRLLVNSLIALVVMAVAAVALGWYTAGRVLRPLGEMTATVRRITADRLDRRLAATGPDDELKELADTFDELLDRLEGAFTAQRRFVANASHELRTPLTLQQAMAEVALADPDADAASLRAVLERVLAAGRHQERLIEALLTLARSQQGLHRRDPLDLAEVAAQTLEGRDAGGVRIETDLRPAPASGDSALLDRLAANLVDNALRYNVPGGWIRVTTGVHDGRAALTVANSGPPIPPERVPDLLQPFRRLDSGRKATGDGLGLGLSIVAAIAEAHHGRLDARALPEGGLRVTVTLPPP</sequence>
<keyword evidence="9" id="KW-0902">Two-component regulatory system</keyword>
<dbReference type="SUPFAM" id="SSF47384">
    <property type="entry name" value="Homodimeric domain of signal transducing histidine kinase"/>
    <property type="match status" value="1"/>
</dbReference>
<dbReference type="SUPFAM" id="SSF158472">
    <property type="entry name" value="HAMP domain-like"/>
    <property type="match status" value="1"/>
</dbReference>
<evidence type="ECO:0000259" key="12">
    <source>
        <dbReference type="PROSITE" id="PS50109"/>
    </source>
</evidence>
<dbReference type="InterPro" id="IPR036097">
    <property type="entry name" value="HisK_dim/P_sf"/>
</dbReference>
<evidence type="ECO:0000256" key="6">
    <source>
        <dbReference type="ARBA" id="ARBA00022692"/>
    </source>
</evidence>
<feature type="transmembrane region" description="Helical" evidence="11">
    <location>
        <begin position="12"/>
        <end position="34"/>
    </location>
</feature>
<reference evidence="14 15" key="1">
    <citation type="submission" date="2020-08" db="EMBL/GenBank/DDBJ databases">
        <title>Genomic Encyclopedia of Type Strains, Phase IV (KMG-IV): sequencing the most valuable type-strain genomes for metagenomic binning, comparative biology and taxonomic classification.</title>
        <authorList>
            <person name="Goeker M."/>
        </authorList>
    </citation>
    <scope>NUCLEOTIDE SEQUENCE [LARGE SCALE GENOMIC DNA]</scope>
    <source>
        <strain evidence="14 15">DSM 45615</strain>
    </source>
</reference>
<dbReference type="GO" id="GO:0000155">
    <property type="term" value="F:phosphorelay sensor kinase activity"/>
    <property type="evidence" value="ECO:0007669"/>
    <property type="project" value="InterPro"/>
</dbReference>
<dbReference type="EMBL" id="JACHGN010000029">
    <property type="protein sequence ID" value="MBB5139360.1"/>
    <property type="molecule type" value="Genomic_DNA"/>
</dbReference>
<keyword evidence="7 14" id="KW-0418">Kinase</keyword>
<dbReference type="PRINTS" id="PR00344">
    <property type="entry name" value="BCTRLSENSOR"/>
</dbReference>
<dbReference type="AlphaFoldDB" id="A0A840PNS8"/>
<protein>
    <recommendedName>
        <fullName evidence="3">histidine kinase</fullName>
        <ecNumber evidence="3">2.7.13.3</ecNumber>
    </recommendedName>
</protein>
<dbReference type="RefSeq" id="WP_185056193.1">
    <property type="nucleotide sequence ID" value="NZ_BAABIX010000029.1"/>
</dbReference>
<dbReference type="InterPro" id="IPR050428">
    <property type="entry name" value="TCS_sensor_his_kinase"/>
</dbReference>
<dbReference type="PROSITE" id="PS50109">
    <property type="entry name" value="HIS_KIN"/>
    <property type="match status" value="1"/>
</dbReference>
<keyword evidence="6 11" id="KW-0812">Transmembrane</keyword>
<name>A0A840PNS8_9ACTN</name>
<dbReference type="SUPFAM" id="SSF55874">
    <property type="entry name" value="ATPase domain of HSP90 chaperone/DNA topoisomerase II/histidine kinase"/>
    <property type="match status" value="1"/>
</dbReference>
<evidence type="ECO:0000256" key="8">
    <source>
        <dbReference type="ARBA" id="ARBA00022989"/>
    </source>
</evidence>
<keyword evidence="15" id="KW-1185">Reference proteome</keyword>
<dbReference type="InterPro" id="IPR003594">
    <property type="entry name" value="HATPase_dom"/>
</dbReference>
<dbReference type="PROSITE" id="PS50885">
    <property type="entry name" value="HAMP"/>
    <property type="match status" value="1"/>
</dbReference>
<keyword evidence="5" id="KW-0808">Transferase</keyword>
<comment type="catalytic activity">
    <reaction evidence="1">
        <text>ATP + protein L-histidine = ADP + protein N-phospho-L-histidine.</text>
        <dbReference type="EC" id="2.7.13.3"/>
    </reaction>
</comment>
<evidence type="ECO:0000256" key="2">
    <source>
        <dbReference type="ARBA" id="ARBA00004236"/>
    </source>
</evidence>
<dbReference type="InterPro" id="IPR036890">
    <property type="entry name" value="HATPase_C_sf"/>
</dbReference>
<dbReference type="PANTHER" id="PTHR45436:SF5">
    <property type="entry name" value="SENSOR HISTIDINE KINASE TRCS"/>
    <property type="match status" value="1"/>
</dbReference>
<dbReference type="Gene3D" id="1.10.287.130">
    <property type="match status" value="1"/>
</dbReference>
<keyword evidence="4" id="KW-0597">Phosphoprotein</keyword>